<dbReference type="InterPro" id="IPR025326">
    <property type="entry name" value="DUF4232"/>
</dbReference>
<dbReference type="Proteomes" id="UP000642748">
    <property type="component" value="Unassembled WGS sequence"/>
</dbReference>
<evidence type="ECO:0000259" key="1">
    <source>
        <dbReference type="Pfam" id="PF14016"/>
    </source>
</evidence>
<name>A0A8J3VQH0_9ACTN</name>
<evidence type="ECO:0000313" key="2">
    <source>
        <dbReference type="EMBL" id="GIH15042.1"/>
    </source>
</evidence>
<dbReference type="AlphaFoldDB" id="A0A8J3VQH0"/>
<organism evidence="2 3">
    <name type="scientific">Rugosimonospora africana</name>
    <dbReference type="NCBI Taxonomy" id="556532"/>
    <lineage>
        <taxon>Bacteria</taxon>
        <taxon>Bacillati</taxon>
        <taxon>Actinomycetota</taxon>
        <taxon>Actinomycetes</taxon>
        <taxon>Micromonosporales</taxon>
        <taxon>Micromonosporaceae</taxon>
        <taxon>Rugosimonospora</taxon>
    </lineage>
</organism>
<sequence>MRAAQRQQGLRRRRSATLTGLAAVTVGVAGLVGSQAGIGLAAASPGVPASSVGPACAASQLVLSGLTSDVADGVVSVQTVVSNSSATACWVAGFPKLVYQGIDGVQATLPTHQTGGIPVRPVVMATGQTASFQLQYVNGYDGHDPSDPACANPGTYQNISLSAGGGGQLPLTGLSIDKKCGDISIYSWRG</sequence>
<accession>A0A8J3VQH0</accession>
<keyword evidence="3" id="KW-1185">Reference proteome</keyword>
<dbReference type="EMBL" id="BONZ01000030">
    <property type="protein sequence ID" value="GIH15042.1"/>
    <property type="molecule type" value="Genomic_DNA"/>
</dbReference>
<gene>
    <name evidence="2" type="ORF">Raf01_32140</name>
</gene>
<protein>
    <recommendedName>
        <fullName evidence="1">DUF4232 domain-containing protein</fullName>
    </recommendedName>
</protein>
<evidence type="ECO:0000313" key="3">
    <source>
        <dbReference type="Proteomes" id="UP000642748"/>
    </source>
</evidence>
<dbReference type="Pfam" id="PF14016">
    <property type="entry name" value="DUF4232"/>
    <property type="match status" value="1"/>
</dbReference>
<dbReference type="RefSeq" id="WP_203918674.1">
    <property type="nucleotide sequence ID" value="NZ_BONZ01000030.1"/>
</dbReference>
<reference evidence="2" key="1">
    <citation type="submission" date="2021-01" db="EMBL/GenBank/DDBJ databases">
        <title>Whole genome shotgun sequence of Rugosimonospora africana NBRC 104875.</title>
        <authorList>
            <person name="Komaki H."/>
            <person name="Tamura T."/>
        </authorList>
    </citation>
    <scope>NUCLEOTIDE SEQUENCE</scope>
    <source>
        <strain evidence="2">NBRC 104875</strain>
    </source>
</reference>
<comment type="caution">
    <text evidence="2">The sequence shown here is derived from an EMBL/GenBank/DDBJ whole genome shotgun (WGS) entry which is preliminary data.</text>
</comment>
<proteinExistence type="predicted"/>
<feature type="domain" description="DUF4232" evidence="1">
    <location>
        <begin position="56"/>
        <end position="172"/>
    </location>
</feature>